<dbReference type="SUPFAM" id="SSF75569">
    <property type="entry name" value="Archaeal IMP cyclohydrolase PurO"/>
    <property type="match status" value="1"/>
</dbReference>
<evidence type="ECO:0000313" key="2">
    <source>
        <dbReference type="EMBL" id="HIX95422.1"/>
    </source>
</evidence>
<sequence>MKKNLYKYLAGNEYPGRGIVLGRTPDGRKAVIAYWIMGRSANSRNRVFEAIPGGIRTVAADPAKLEDPHLIIYNAVLTLRETTVVTNGDQTDTIAQFITDNLSPGYSFEAALNTRTYEDDAPNFTPRISGVVDMRRGGYKLSIVKSCDGNAASVQRQVFDYPQPVAGEGHFISTYLKNGSPIPSYTGEPMRVAIDENDGNELAGKLWEALNDDNKVSLFVRTITLETGDYEDIILNKYNAVEG</sequence>
<accession>A0A9D2BVU5</accession>
<dbReference type="InterPro" id="IPR036795">
    <property type="entry name" value="IMP_cyclohydrolase-like_sf"/>
</dbReference>
<dbReference type="EMBL" id="DXEI01000122">
    <property type="protein sequence ID" value="HIX95422.1"/>
    <property type="molecule type" value="Genomic_DNA"/>
</dbReference>
<organism evidence="2 3">
    <name type="scientific">Candidatus Gemmiger excrementipullorum</name>
    <dbReference type="NCBI Taxonomy" id="2838610"/>
    <lineage>
        <taxon>Bacteria</taxon>
        <taxon>Bacillati</taxon>
        <taxon>Bacillota</taxon>
        <taxon>Clostridia</taxon>
        <taxon>Eubacteriales</taxon>
        <taxon>Gemmiger</taxon>
    </lineage>
</organism>
<name>A0A9D2BVU5_9FIRM</name>
<reference evidence="2" key="2">
    <citation type="submission" date="2021-04" db="EMBL/GenBank/DDBJ databases">
        <authorList>
            <person name="Gilroy R."/>
        </authorList>
    </citation>
    <scope>NUCLEOTIDE SEQUENCE</scope>
    <source>
        <strain evidence="2">ChiHecec2B26-7398</strain>
    </source>
</reference>
<gene>
    <name evidence="2" type="ORF">H9846_08190</name>
</gene>
<comment type="caution">
    <text evidence="2">The sequence shown here is derived from an EMBL/GenBank/DDBJ whole genome shotgun (WGS) entry which is preliminary data.</text>
</comment>
<dbReference type="GO" id="GO:0003937">
    <property type="term" value="F:IMP cyclohydrolase activity"/>
    <property type="evidence" value="ECO:0007669"/>
    <property type="project" value="InterPro"/>
</dbReference>
<dbReference type="Gene3D" id="3.60.20.20">
    <property type="entry name" value="Inosine monophosphate cyclohydrolase-like"/>
    <property type="match status" value="1"/>
</dbReference>
<evidence type="ECO:0000313" key="3">
    <source>
        <dbReference type="Proteomes" id="UP000886751"/>
    </source>
</evidence>
<reference evidence="2" key="1">
    <citation type="journal article" date="2021" name="PeerJ">
        <title>Extensive microbial diversity within the chicken gut microbiome revealed by metagenomics and culture.</title>
        <authorList>
            <person name="Gilroy R."/>
            <person name="Ravi A."/>
            <person name="Getino M."/>
            <person name="Pursley I."/>
            <person name="Horton D.L."/>
            <person name="Alikhan N.F."/>
            <person name="Baker D."/>
            <person name="Gharbi K."/>
            <person name="Hall N."/>
            <person name="Watson M."/>
            <person name="Adriaenssens E.M."/>
            <person name="Foster-Nyarko E."/>
            <person name="Jarju S."/>
            <person name="Secka A."/>
            <person name="Antonio M."/>
            <person name="Oren A."/>
            <person name="Chaudhuri R.R."/>
            <person name="La Ragione R."/>
            <person name="Hildebrand F."/>
            <person name="Pallen M.J."/>
        </authorList>
    </citation>
    <scope>NUCLEOTIDE SEQUENCE</scope>
    <source>
        <strain evidence="2">ChiHecec2B26-7398</strain>
    </source>
</reference>
<dbReference type="AlphaFoldDB" id="A0A9D2BVU5"/>
<evidence type="ECO:0000259" key="1">
    <source>
        <dbReference type="Pfam" id="PF07826"/>
    </source>
</evidence>
<feature type="domain" description="Inosine monophosphate cyclohydrolase-like" evidence="1">
    <location>
        <begin position="14"/>
        <end position="224"/>
    </location>
</feature>
<protein>
    <submittedName>
        <fullName evidence="2">IMP cyclohydrolase</fullName>
    </submittedName>
</protein>
<dbReference type="Proteomes" id="UP000886751">
    <property type="component" value="Unassembled WGS sequence"/>
</dbReference>
<dbReference type="GO" id="GO:0006188">
    <property type="term" value="P:IMP biosynthetic process"/>
    <property type="evidence" value="ECO:0007669"/>
    <property type="project" value="InterPro"/>
</dbReference>
<dbReference type="Pfam" id="PF07826">
    <property type="entry name" value="IMP_cyclohyd"/>
    <property type="match status" value="1"/>
</dbReference>
<proteinExistence type="predicted"/>
<dbReference type="InterPro" id="IPR020600">
    <property type="entry name" value="IMP_cyclohydrolase-like"/>
</dbReference>